<dbReference type="AlphaFoldDB" id="A0A8C5FG41"/>
<keyword evidence="5" id="KW-0735">Signal-anchor</keyword>
<dbReference type="CDD" id="cd02510">
    <property type="entry name" value="pp-GalNAc-T"/>
    <property type="match status" value="1"/>
</dbReference>
<dbReference type="Pfam" id="PF00535">
    <property type="entry name" value="Glycos_transf_2"/>
    <property type="match status" value="1"/>
</dbReference>
<comment type="cofactor">
    <cofactor evidence="1">
        <name>Mn(2+)</name>
        <dbReference type="ChEBI" id="CHEBI:29035"/>
    </cofactor>
</comment>
<comment type="subcellular location">
    <subcellularLocation>
        <location evidence="10">Endomembrane system</location>
        <topology evidence="10">Single-pass membrane protein</topology>
    </subcellularLocation>
    <subcellularLocation>
        <location evidence="2">Membrane</location>
        <topology evidence="2">Single-pass type II membrane protein</topology>
    </subcellularLocation>
</comment>
<proteinExistence type="inferred from homology"/>
<feature type="region of interest" description="Disordered" evidence="11">
    <location>
        <begin position="1"/>
        <end position="20"/>
    </location>
</feature>
<keyword evidence="14" id="KW-1185">Reference proteome</keyword>
<keyword evidence="8" id="KW-1015">Disulfide bond</keyword>
<accession>A0A8C5FG41</accession>
<evidence type="ECO:0000256" key="2">
    <source>
        <dbReference type="ARBA" id="ARBA00004606"/>
    </source>
</evidence>
<feature type="domain" description="Glycosyltransferase 2-like" evidence="12">
    <location>
        <begin position="89"/>
        <end position="252"/>
    </location>
</feature>
<evidence type="ECO:0000256" key="9">
    <source>
        <dbReference type="ARBA" id="ARBA00023211"/>
    </source>
</evidence>
<dbReference type="GO" id="GO:0030246">
    <property type="term" value="F:carbohydrate binding"/>
    <property type="evidence" value="ECO:0007669"/>
    <property type="project" value="UniProtKB-KW"/>
</dbReference>
<dbReference type="InterPro" id="IPR001173">
    <property type="entry name" value="Glyco_trans_2-like"/>
</dbReference>
<dbReference type="Proteomes" id="UP000694546">
    <property type="component" value="Chromosome 5"/>
</dbReference>
<sequence length="463" mass="53103">MNVRPSVPPPPLHQVTHPPRAEQQLQLMGGFEEKAYLAGKQMKPGEDPYREHAFNLQESNRLGSERAIRDTRHYRCASVNYDADLPPTSVIITFHNEARSTLLRTIKSVLMRSPASLVQEIILIDDFSSDRESLSLIQMMRSPPGLIRSRVRGANAASAPVLTFLDSHCEVNADWLQPMIQRVKEDHTRVVSPIIDVISLDNFAYLAASADLRGGFDWSLHFKWEQIPIEQKMARSDPTLPIRTPVIAGGIFVMEKNWFNHLGQYDTHMDIWGGENFELSFRVWMCGGSLEILPCSRVGHVFRKRHPYDFPEGNALTYIKNTRRAAEVWMDEYKQYYYSARPSAQGKAYGSIAERTALRRKLNCKPFRWYMENVYPELRWAHARTQVHAHRCTHKHKNTRTRTIKHISGRPVTLTRPACVGSDVCVCVCVCDAFFRVISVCLFPRLSPACINTHNRNHLYGFL</sequence>
<keyword evidence="9" id="KW-0464">Manganese</keyword>
<reference evidence="13" key="1">
    <citation type="submission" date="2025-08" db="UniProtKB">
        <authorList>
            <consortium name="Ensembl"/>
        </authorList>
    </citation>
    <scope>IDENTIFICATION</scope>
</reference>
<evidence type="ECO:0000313" key="14">
    <source>
        <dbReference type="Proteomes" id="UP000694546"/>
    </source>
</evidence>
<evidence type="ECO:0000256" key="3">
    <source>
        <dbReference type="ARBA" id="ARBA00005680"/>
    </source>
</evidence>
<dbReference type="Ensembl" id="ENSGMOT00000072326.1">
    <property type="protein sequence ID" value="ENSGMOP00000034256.1"/>
    <property type="gene ID" value="ENSGMOG00000003025.2"/>
</dbReference>
<dbReference type="InterPro" id="IPR029044">
    <property type="entry name" value="Nucleotide-diphossugar_trans"/>
</dbReference>
<evidence type="ECO:0000256" key="5">
    <source>
        <dbReference type="ARBA" id="ARBA00022968"/>
    </source>
</evidence>
<evidence type="ECO:0000256" key="1">
    <source>
        <dbReference type="ARBA" id="ARBA00001936"/>
    </source>
</evidence>
<protein>
    <submittedName>
        <fullName evidence="13">Polypeptide N-acetylgalactosaminyltransferase 16</fullName>
    </submittedName>
</protein>
<evidence type="ECO:0000256" key="11">
    <source>
        <dbReference type="SAM" id="MobiDB-lite"/>
    </source>
</evidence>
<dbReference type="GeneTree" id="ENSGT00940000158846"/>
<dbReference type="GO" id="GO:0006493">
    <property type="term" value="P:protein O-linked glycosylation"/>
    <property type="evidence" value="ECO:0007669"/>
    <property type="project" value="TreeGrafter"/>
</dbReference>
<dbReference type="SUPFAM" id="SSF53448">
    <property type="entry name" value="Nucleotide-diphospho-sugar transferases"/>
    <property type="match status" value="1"/>
</dbReference>
<dbReference type="PANTHER" id="PTHR11675:SF3">
    <property type="entry name" value="POLYPEPTIDE N-ACETYLGALACTOSAMINYLTRANSFERASE 16"/>
    <property type="match status" value="1"/>
</dbReference>
<dbReference type="PANTHER" id="PTHR11675">
    <property type="entry name" value="N-ACETYLGALACTOSAMINYLTRANSFERASE"/>
    <property type="match status" value="1"/>
</dbReference>
<dbReference type="Gene3D" id="3.90.550.10">
    <property type="entry name" value="Spore Coat Polysaccharide Biosynthesis Protein SpsA, Chain A"/>
    <property type="match status" value="1"/>
</dbReference>
<keyword evidence="6" id="KW-1133">Transmembrane helix</keyword>
<dbReference type="GO" id="GO:0004653">
    <property type="term" value="F:polypeptide N-acetylgalactosaminyltransferase activity"/>
    <property type="evidence" value="ECO:0007669"/>
    <property type="project" value="TreeGrafter"/>
</dbReference>
<evidence type="ECO:0000259" key="12">
    <source>
        <dbReference type="Pfam" id="PF00535"/>
    </source>
</evidence>
<evidence type="ECO:0000256" key="8">
    <source>
        <dbReference type="ARBA" id="ARBA00023157"/>
    </source>
</evidence>
<feature type="compositionally biased region" description="Pro residues" evidence="11">
    <location>
        <begin position="1"/>
        <end position="12"/>
    </location>
</feature>
<comment type="similarity">
    <text evidence="3">Belongs to the glycosyltransferase 2 family. GalNAc-T subfamily.</text>
</comment>
<dbReference type="InterPro" id="IPR045885">
    <property type="entry name" value="GalNAc-T"/>
</dbReference>
<gene>
    <name evidence="13" type="primary">GALNT16</name>
</gene>
<keyword evidence="4" id="KW-0812">Transmembrane</keyword>
<evidence type="ECO:0000313" key="13">
    <source>
        <dbReference type="Ensembl" id="ENSGMOP00000034256.1"/>
    </source>
</evidence>
<keyword evidence="7" id="KW-0472">Membrane</keyword>
<name>A0A8C5FG41_GADMO</name>
<dbReference type="GO" id="GO:0000139">
    <property type="term" value="C:Golgi membrane"/>
    <property type="evidence" value="ECO:0007669"/>
    <property type="project" value="UniProtKB-SubCell"/>
</dbReference>
<evidence type="ECO:0000256" key="6">
    <source>
        <dbReference type="ARBA" id="ARBA00022989"/>
    </source>
</evidence>
<evidence type="ECO:0000256" key="10">
    <source>
        <dbReference type="ARBA" id="ARBA00037847"/>
    </source>
</evidence>
<evidence type="ECO:0000256" key="4">
    <source>
        <dbReference type="ARBA" id="ARBA00022692"/>
    </source>
</evidence>
<evidence type="ECO:0000256" key="7">
    <source>
        <dbReference type="ARBA" id="ARBA00023136"/>
    </source>
</evidence>
<reference evidence="13" key="2">
    <citation type="submission" date="2025-09" db="UniProtKB">
        <authorList>
            <consortium name="Ensembl"/>
        </authorList>
    </citation>
    <scope>IDENTIFICATION</scope>
</reference>
<organism evidence="13 14">
    <name type="scientific">Gadus morhua</name>
    <name type="common">Atlantic cod</name>
    <dbReference type="NCBI Taxonomy" id="8049"/>
    <lineage>
        <taxon>Eukaryota</taxon>
        <taxon>Metazoa</taxon>
        <taxon>Chordata</taxon>
        <taxon>Craniata</taxon>
        <taxon>Vertebrata</taxon>
        <taxon>Euteleostomi</taxon>
        <taxon>Actinopterygii</taxon>
        <taxon>Neopterygii</taxon>
        <taxon>Teleostei</taxon>
        <taxon>Neoteleostei</taxon>
        <taxon>Acanthomorphata</taxon>
        <taxon>Zeiogadaria</taxon>
        <taxon>Gadariae</taxon>
        <taxon>Gadiformes</taxon>
        <taxon>Gadoidei</taxon>
        <taxon>Gadidae</taxon>
        <taxon>Gadus</taxon>
    </lineage>
</organism>